<evidence type="ECO:0000256" key="3">
    <source>
        <dbReference type="ARBA" id="ARBA00022777"/>
    </source>
</evidence>
<accession>K0THL9</accession>
<feature type="domain" description="Protein kinase" evidence="5">
    <location>
        <begin position="45"/>
        <end position="328"/>
    </location>
</feature>
<dbReference type="Pfam" id="PF00069">
    <property type="entry name" value="Pkinase"/>
    <property type="match status" value="1"/>
</dbReference>
<evidence type="ECO:0000256" key="4">
    <source>
        <dbReference type="ARBA" id="ARBA00022840"/>
    </source>
</evidence>
<dbReference type="AlphaFoldDB" id="K0THL9"/>
<dbReference type="Proteomes" id="UP000266841">
    <property type="component" value="Unassembled WGS sequence"/>
</dbReference>
<name>K0THL9_THAOC</name>
<dbReference type="InterPro" id="IPR011009">
    <property type="entry name" value="Kinase-like_dom_sf"/>
</dbReference>
<dbReference type="GO" id="GO:0005524">
    <property type="term" value="F:ATP binding"/>
    <property type="evidence" value="ECO:0007669"/>
    <property type="project" value="UniProtKB-KW"/>
</dbReference>
<dbReference type="InterPro" id="IPR000719">
    <property type="entry name" value="Prot_kinase_dom"/>
</dbReference>
<keyword evidence="3" id="KW-0418">Kinase</keyword>
<evidence type="ECO:0000256" key="2">
    <source>
        <dbReference type="ARBA" id="ARBA00022741"/>
    </source>
</evidence>
<dbReference type="OMA" id="HAYTERN"/>
<keyword evidence="1" id="KW-0808">Transferase</keyword>
<dbReference type="SMART" id="SM00220">
    <property type="entry name" value="S_TKc"/>
    <property type="match status" value="1"/>
</dbReference>
<dbReference type="PROSITE" id="PS50011">
    <property type="entry name" value="PROTEIN_KINASE_DOM"/>
    <property type="match status" value="1"/>
</dbReference>
<keyword evidence="2" id="KW-0547">Nucleotide-binding</keyword>
<dbReference type="GO" id="GO:0004674">
    <property type="term" value="F:protein serine/threonine kinase activity"/>
    <property type="evidence" value="ECO:0007669"/>
    <property type="project" value="TreeGrafter"/>
</dbReference>
<evidence type="ECO:0000313" key="6">
    <source>
        <dbReference type="EMBL" id="EJK70002.1"/>
    </source>
</evidence>
<gene>
    <name evidence="6" type="ORF">THAOC_08682</name>
</gene>
<keyword evidence="7" id="KW-1185">Reference proteome</keyword>
<comment type="caution">
    <text evidence="6">The sequence shown here is derived from an EMBL/GenBank/DDBJ whole genome shotgun (WGS) entry which is preliminary data.</text>
</comment>
<evidence type="ECO:0000313" key="7">
    <source>
        <dbReference type="Proteomes" id="UP000266841"/>
    </source>
</evidence>
<dbReference type="PANTHER" id="PTHR44329">
    <property type="entry name" value="SERINE/THREONINE-PROTEIN KINASE TNNI3K-RELATED"/>
    <property type="match status" value="1"/>
</dbReference>
<dbReference type="PANTHER" id="PTHR44329:SF288">
    <property type="entry name" value="MITOGEN-ACTIVATED PROTEIN KINASE KINASE KINASE 20"/>
    <property type="match status" value="1"/>
</dbReference>
<keyword evidence="4" id="KW-0067">ATP-binding</keyword>
<dbReference type="OrthoDB" id="46894at2759"/>
<dbReference type="InterPro" id="IPR051681">
    <property type="entry name" value="Ser/Thr_Kinases-Pseudokinases"/>
</dbReference>
<dbReference type="EMBL" id="AGNL01009224">
    <property type="protein sequence ID" value="EJK70002.1"/>
    <property type="molecule type" value="Genomic_DNA"/>
</dbReference>
<evidence type="ECO:0000256" key="1">
    <source>
        <dbReference type="ARBA" id="ARBA00022679"/>
    </source>
</evidence>
<proteinExistence type="predicted"/>
<protein>
    <recommendedName>
        <fullName evidence="5">Protein kinase domain-containing protein</fullName>
    </recommendedName>
</protein>
<reference evidence="6 7" key="1">
    <citation type="journal article" date="2012" name="Genome Biol.">
        <title>Genome and low-iron response of an oceanic diatom adapted to chronic iron limitation.</title>
        <authorList>
            <person name="Lommer M."/>
            <person name="Specht M."/>
            <person name="Roy A.S."/>
            <person name="Kraemer L."/>
            <person name="Andreson R."/>
            <person name="Gutowska M.A."/>
            <person name="Wolf J."/>
            <person name="Bergner S.V."/>
            <person name="Schilhabel M.B."/>
            <person name="Klostermeier U.C."/>
            <person name="Beiko R.G."/>
            <person name="Rosenstiel P."/>
            <person name="Hippler M."/>
            <person name="Laroche J."/>
        </authorList>
    </citation>
    <scope>NUCLEOTIDE SEQUENCE [LARGE SCALE GENOMIC DNA]</scope>
    <source>
        <strain evidence="6 7">CCMP1005</strain>
    </source>
</reference>
<evidence type="ECO:0000259" key="5">
    <source>
        <dbReference type="PROSITE" id="PS50011"/>
    </source>
</evidence>
<dbReference type="SUPFAM" id="SSF56112">
    <property type="entry name" value="Protein kinase-like (PK-like)"/>
    <property type="match status" value="1"/>
</dbReference>
<organism evidence="6 7">
    <name type="scientific">Thalassiosira oceanica</name>
    <name type="common">Marine diatom</name>
    <dbReference type="NCBI Taxonomy" id="159749"/>
    <lineage>
        <taxon>Eukaryota</taxon>
        <taxon>Sar</taxon>
        <taxon>Stramenopiles</taxon>
        <taxon>Ochrophyta</taxon>
        <taxon>Bacillariophyta</taxon>
        <taxon>Coscinodiscophyceae</taxon>
        <taxon>Thalassiosirophycidae</taxon>
        <taxon>Thalassiosirales</taxon>
        <taxon>Thalassiosiraceae</taxon>
        <taxon>Thalassiosira</taxon>
    </lineage>
</organism>
<dbReference type="Gene3D" id="1.10.510.10">
    <property type="entry name" value="Transferase(Phosphotransferase) domain 1"/>
    <property type="match status" value="1"/>
</dbReference>
<sequence>MERRHFPRHETDPECVPMSPWQAESFPTCNGFHETGIESLVDNSLRLLSTSGSWRDAWRLKAPIAGQKDSVDNIIMKTINQASRNKHTFQDRYFEFSRVDSLAMEKLTSSPYVMNIYGHCGMSVMTERGGEQLGHVARRISSRERVKMAIKVAEGLVDVHGIGGGDNASLVHNDINLNNIFVGGNFRTPLLNDFNIAVLLMKDRRSGQACAFTGHYPNPQWKSPEEQVSPQGGSKGQLNEKVDIYAVGNLLFTFLTGKAPWGHLAKHHPEELPKIGRAKMTEGLVPPVPDEYLKSKDPYLRVLRQAMDMCFQFRPEDRPSAKELAQFLEEAKVEADQSDIEFGRKRRKRK</sequence>